<sequence>MSCRVILAAKKNKQHKSIVQLIAFNSEGRNRIRTIYLMTARISNYTTSLLICGEARTLTYTSVMT</sequence>
<evidence type="ECO:0000313" key="2">
    <source>
        <dbReference type="Proteomes" id="UP000183788"/>
    </source>
</evidence>
<dbReference type="AlphaFoldDB" id="A0A1K1SXQ0"/>
<accession>A0A1K1SXQ0</accession>
<reference evidence="1 2" key="1">
    <citation type="submission" date="2016-11" db="EMBL/GenBank/DDBJ databases">
        <authorList>
            <person name="Jaros S."/>
            <person name="Januszkiewicz K."/>
            <person name="Wedrychowicz H."/>
        </authorList>
    </citation>
    <scope>NUCLEOTIDE SEQUENCE [LARGE SCALE GENOMIC DNA]</scope>
    <source>
        <strain evidence="1 2">DSM 784</strain>
    </source>
</reference>
<evidence type="ECO:0000313" key="1">
    <source>
        <dbReference type="EMBL" id="SFW88637.1"/>
    </source>
</evidence>
<name>A0A1K1SXQ0_9BACT</name>
<proteinExistence type="predicted"/>
<dbReference type="Proteomes" id="UP000183788">
    <property type="component" value="Unassembled WGS sequence"/>
</dbReference>
<gene>
    <name evidence="1" type="ORF">SAMN05661012_06284</name>
</gene>
<protein>
    <submittedName>
        <fullName evidence="1">Uncharacterized protein</fullName>
    </submittedName>
</protein>
<dbReference type="EMBL" id="FPIZ01000037">
    <property type="protein sequence ID" value="SFW88637.1"/>
    <property type="molecule type" value="Genomic_DNA"/>
</dbReference>
<organism evidence="1 2">
    <name type="scientific">Chitinophaga sancti</name>
    <dbReference type="NCBI Taxonomy" id="1004"/>
    <lineage>
        <taxon>Bacteria</taxon>
        <taxon>Pseudomonadati</taxon>
        <taxon>Bacteroidota</taxon>
        <taxon>Chitinophagia</taxon>
        <taxon>Chitinophagales</taxon>
        <taxon>Chitinophagaceae</taxon>
        <taxon>Chitinophaga</taxon>
    </lineage>
</organism>